<evidence type="ECO:0000256" key="1">
    <source>
        <dbReference type="SAM" id="Phobius"/>
    </source>
</evidence>
<evidence type="ECO:0000313" key="3">
    <source>
        <dbReference type="Proteomes" id="UP001501266"/>
    </source>
</evidence>
<gene>
    <name evidence="2" type="ORF">GCM10009640_16500</name>
</gene>
<proteinExistence type="predicted"/>
<keyword evidence="1" id="KW-0472">Membrane</keyword>
<organism evidence="2 3">
    <name type="scientific">Agrococcus citreus</name>
    <dbReference type="NCBI Taxonomy" id="84643"/>
    <lineage>
        <taxon>Bacteria</taxon>
        <taxon>Bacillati</taxon>
        <taxon>Actinomycetota</taxon>
        <taxon>Actinomycetes</taxon>
        <taxon>Micrococcales</taxon>
        <taxon>Microbacteriaceae</taxon>
        <taxon>Agrococcus</taxon>
    </lineage>
</organism>
<feature type="transmembrane region" description="Helical" evidence="1">
    <location>
        <begin position="125"/>
        <end position="151"/>
    </location>
</feature>
<reference evidence="2 3" key="1">
    <citation type="journal article" date="2019" name="Int. J. Syst. Evol. Microbiol.">
        <title>The Global Catalogue of Microorganisms (GCM) 10K type strain sequencing project: providing services to taxonomists for standard genome sequencing and annotation.</title>
        <authorList>
            <consortium name="The Broad Institute Genomics Platform"/>
            <consortium name="The Broad Institute Genome Sequencing Center for Infectious Disease"/>
            <person name="Wu L."/>
            <person name="Ma J."/>
        </authorList>
    </citation>
    <scope>NUCLEOTIDE SEQUENCE [LARGE SCALE GENOMIC DNA]</scope>
    <source>
        <strain evidence="2 3">JCM 12398</strain>
    </source>
</reference>
<name>A0ABN1YUE7_9MICO</name>
<feature type="transmembrane region" description="Helical" evidence="1">
    <location>
        <begin position="157"/>
        <end position="176"/>
    </location>
</feature>
<protein>
    <submittedName>
        <fullName evidence="2">Uncharacterized protein</fullName>
    </submittedName>
</protein>
<dbReference type="EMBL" id="BAAAKK010000004">
    <property type="protein sequence ID" value="GAA1422930.1"/>
    <property type="molecule type" value="Genomic_DNA"/>
</dbReference>
<keyword evidence="1" id="KW-0812">Transmembrane</keyword>
<feature type="transmembrane region" description="Helical" evidence="1">
    <location>
        <begin position="92"/>
        <end position="113"/>
    </location>
</feature>
<sequence>MPLPSPLTLAGSASTWGPLDWWRLEMHALRPTSAAAEVAVISPKAVWSKAGKGPVPWLGCLLVPLFITSFVTPLIGALLMVAAVVEDDGFDWALAAAGWLTLVSAAVTVYGEWQERRQPRALTTGTVLIIAGFHLLPGVVTLGIGLLVALPTIEGPAGWWLLVVVADLAIHIAMLVRGRSRRGGPQHEIDNLQRAVAELPADVATTVTAERRAAIDLLVERGLVDGETAERAKAAPLGLLGPTMAPALMPEHIRASVERHD</sequence>
<keyword evidence="1" id="KW-1133">Transmembrane helix</keyword>
<feature type="transmembrane region" description="Helical" evidence="1">
    <location>
        <begin position="57"/>
        <end position="80"/>
    </location>
</feature>
<dbReference type="Proteomes" id="UP001501266">
    <property type="component" value="Unassembled WGS sequence"/>
</dbReference>
<accession>A0ABN1YUE7</accession>
<keyword evidence="3" id="KW-1185">Reference proteome</keyword>
<dbReference type="RefSeq" id="WP_343919293.1">
    <property type="nucleotide sequence ID" value="NZ_BAAAKK010000004.1"/>
</dbReference>
<evidence type="ECO:0000313" key="2">
    <source>
        <dbReference type="EMBL" id="GAA1422930.1"/>
    </source>
</evidence>
<comment type="caution">
    <text evidence="2">The sequence shown here is derived from an EMBL/GenBank/DDBJ whole genome shotgun (WGS) entry which is preliminary data.</text>
</comment>